<dbReference type="OrthoDB" id="10668122at2759"/>
<feature type="region of interest" description="Disordered" evidence="1">
    <location>
        <begin position="171"/>
        <end position="202"/>
    </location>
</feature>
<dbReference type="RefSeq" id="XP_012201009.1">
    <property type="nucleotide sequence ID" value="XM_012345619.1"/>
</dbReference>
<accession>A0A067CCK0</accession>
<feature type="compositionally biased region" description="Low complexity" evidence="1">
    <location>
        <begin position="502"/>
        <end position="518"/>
    </location>
</feature>
<feature type="region of interest" description="Disordered" evidence="1">
    <location>
        <begin position="497"/>
        <end position="518"/>
    </location>
</feature>
<feature type="compositionally biased region" description="Pro residues" evidence="1">
    <location>
        <begin position="189"/>
        <end position="199"/>
    </location>
</feature>
<dbReference type="VEuPathDB" id="FungiDB:SPRG_06231"/>
<evidence type="ECO:0000313" key="3">
    <source>
        <dbReference type="Proteomes" id="UP000030745"/>
    </source>
</evidence>
<dbReference type="AlphaFoldDB" id="A0A067CCK0"/>
<name>A0A067CCK0_SAPPC</name>
<feature type="region of interest" description="Disordered" evidence="1">
    <location>
        <begin position="342"/>
        <end position="361"/>
    </location>
</feature>
<reference evidence="2 3" key="1">
    <citation type="journal article" date="2013" name="PLoS Genet.">
        <title>Distinctive expansion of potential virulence genes in the genome of the oomycete fish pathogen Saprolegnia parasitica.</title>
        <authorList>
            <person name="Jiang R.H."/>
            <person name="de Bruijn I."/>
            <person name="Haas B.J."/>
            <person name="Belmonte R."/>
            <person name="Lobach L."/>
            <person name="Christie J."/>
            <person name="van den Ackerveken G."/>
            <person name="Bottin A."/>
            <person name="Bulone V."/>
            <person name="Diaz-Moreno S.M."/>
            <person name="Dumas B."/>
            <person name="Fan L."/>
            <person name="Gaulin E."/>
            <person name="Govers F."/>
            <person name="Grenville-Briggs L.J."/>
            <person name="Horner N.R."/>
            <person name="Levin J.Z."/>
            <person name="Mammella M."/>
            <person name="Meijer H.J."/>
            <person name="Morris P."/>
            <person name="Nusbaum C."/>
            <person name="Oome S."/>
            <person name="Phillips A.J."/>
            <person name="van Rooyen D."/>
            <person name="Rzeszutek E."/>
            <person name="Saraiva M."/>
            <person name="Secombes C.J."/>
            <person name="Seidl M.F."/>
            <person name="Snel B."/>
            <person name="Stassen J.H."/>
            <person name="Sykes S."/>
            <person name="Tripathy S."/>
            <person name="van den Berg H."/>
            <person name="Vega-Arreguin J.C."/>
            <person name="Wawra S."/>
            <person name="Young S.K."/>
            <person name="Zeng Q."/>
            <person name="Dieguez-Uribeondo J."/>
            <person name="Russ C."/>
            <person name="Tyler B.M."/>
            <person name="van West P."/>
        </authorList>
    </citation>
    <scope>NUCLEOTIDE SEQUENCE [LARGE SCALE GENOMIC DNA]</scope>
    <source>
        <strain evidence="2 3">CBS 223.65</strain>
    </source>
</reference>
<dbReference type="Proteomes" id="UP000030745">
    <property type="component" value="Unassembled WGS sequence"/>
</dbReference>
<dbReference type="KEGG" id="spar:SPRG_06231"/>
<evidence type="ECO:0000313" key="2">
    <source>
        <dbReference type="EMBL" id="KDO28183.1"/>
    </source>
</evidence>
<proteinExistence type="predicted"/>
<organism evidence="2 3">
    <name type="scientific">Saprolegnia parasitica (strain CBS 223.65)</name>
    <dbReference type="NCBI Taxonomy" id="695850"/>
    <lineage>
        <taxon>Eukaryota</taxon>
        <taxon>Sar</taxon>
        <taxon>Stramenopiles</taxon>
        <taxon>Oomycota</taxon>
        <taxon>Saprolegniomycetes</taxon>
        <taxon>Saprolegniales</taxon>
        <taxon>Saprolegniaceae</taxon>
        <taxon>Saprolegnia</taxon>
    </lineage>
</organism>
<gene>
    <name evidence="2" type="ORF">SPRG_06231</name>
</gene>
<keyword evidence="3" id="KW-1185">Reference proteome</keyword>
<protein>
    <submittedName>
        <fullName evidence="2">Uncharacterized protein</fullName>
    </submittedName>
</protein>
<sequence length="518" mass="53964">MHSNATTDDSVHSDISTDESGPNICDVNADADNEHPDRDDHPSSISQAHICDSDADFQSTDGCSSNHDTISNHSSSRDPTANDQTLDPSAIGEPRDPATKPINTQPHAAYCDPVTQPVNGARWTNPCDKNVDNCPGPQDGLPYGSMCIQAPDLTYACVPRVSCPPLGQSSVPTVTSSATPESGDLTLPPITPAPEPEPTTVPTSCTFSVSIPSYEECADDKMLAQGWLPTSVVGSSTFCAQISPPNKPRWCSGDAPGVCPSPQPGLPFGSICRVLNETLAGTPQAVYGCVQSPDCETLEFESGIITESDAVCEPSDAKSNHLGGSCAVAECVNQFSDSVDVESSAGASDDSSGDDRSSANDECACANEWSHVGPSAPVSDYTDPGDVDAYANYGRSCPNHSDVGAHHDCTIANHWNNPTVLDTATDDYGTSSYNCDAAADDGDARGYYFDSSTHYGNVRANDGDAAADHGDSSTHYGGACPNDCDTLANNGDACPNNGDACPKTVTPQPTTATPQPIR</sequence>
<feature type="region of interest" description="Disordered" evidence="1">
    <location>
        <begin position="1"/>
        <end position="113"/>
    </location>
</feature>
<dbReference type="GeneID" id="24128589"/>
<evidence type="ECO:0000256" key="1">
    <source>
        <dbReference type="SAM" id="MobiDB-lite"/>
    </source>
</evidence>
<feature type="compositionally biased region" description="Polar residues" evidence="1">
    <location>
        <begin position="56"/>
        <end position="87"/>
    </location>
</feature>
<dbReference type="EMBL" id="KK583212">
    <property type="protein sequence ID" value="KDO28183.1"/>
    <property type="molecule type" value="Genomic_DNA"/>
</dbReference>
<feature type="compositionally biased region" description="Low complexity" evidence="1">
    <location>
        <begin position="171"/>
        <end position="188"/>
    </location>
</feature>
<feature type="compositionally biased region" description="Basic and acidic residues" evidence="1">
    <location>
        <begin position="32"/>
        <end position="42"/>
    </location>
</feature>